<evidence type="ECO:0000256" key="3">
    <source>
        <dbReference type="PROSITE-ProRule" id="PRU00339"/>
    </source>
</evidence>
<dbReference type="SUPFAM" id="SSF48452">
    <property type="entry name" value="TPR-like"/>
    <property type="match status" value="2"/>
</dbReference>
<evidence type="ECO:0000256" key="4">
    <source>
        <dbReference type="SAM" id="Coils"/>
    </source>
</evidence>
<dbReference type="PANTHER" id="PTHR45586:SF15">
    <property type="entry name" value="TPR REPEAT-CONTAINING PROTEIN YPIA"/>
    <property type="match status" value="1"/>
</dbReference>
<keyword evidence="2 3" id="KW-0802">TPR repeat</keyword>
<protein>
    <submittedName>
        <fullName evidence="5">Tetratricopeptide repeat protein</fullName>
    </submittedName>
</protein>
<keyword evidence="1" id="KW-0677">Repeat</keyword>
<evidence type="ECO:0000256" key="2">
    <source>
        <dbReference type="ARBA" id="ARBA00022803"/>
    </source>
</evidence>
<feature type="repeat" description="TPR" evidence="3">
    <location>
        <begin position="372"/>
        <end position="405"/>
    </location>
</feature>
<name>A0ABN1AP41_9BACI</name>
<proteinExistence type="predicted"/>
<dbReference type="PROSITE" id="PS50005">
    <property type="entry name" value="TPR"/>
    <property type="match status" value="4"/>
</dbReference>
<dbReference type="PANTHER" id="PTHR45586">
    <property type="entry name" value="TPR REPEAT-CONTAINING PROTEIN PA4667"/>
    <property type="match status" value="1"/>
</dbReference>
<dbReference type="RefSeq" id="WP_343836567.1">
    <property type="nucleotide sequence ID" value="NZ_BAAADO010000001.1"/>
</dbReference>
<dbReference type="Pfam" id="PF14559">
    <property type="entry name" value="TPR_19"/>
    <property type="match status" value="1"/>
</dbReference>
<evidence type="ECO:0000256" key="1">
    <source>
        <dbReference type="ARBA" id="ARBA00022737"/>
    </source>
</evidence>
<feature type="repeat" description="TPR" evidence="3">
    <location>
        <begin position="270"/>
        <end position="303"/>
    </location>
</feature>
<feature type="coiled-coil region" evidence="4">
    <location>
        <begin position="313"/>
        <end position="371"/>
    </location>
</feature>
<gene>
    <name evidence="5" type="ORF">GCM10008986_02100</name>
</gene>
<feature type="repeat" description="TPR" evidence="3">
    <location>
        <begin position="134"/>
        <end position="167"/>
    </location>
</feature>
<dbReference type="InterPro" id="IPR051012">
    <property type="entry name" value="CellSynth/LPSAsmb/PSIAsmb"/>
</dbReference>
<dbReference type="Proteomes" id="UP001500880">
    <property type="component" value="Unassembled WGS sequence"/>
</dbReference>
<evidence type="ECO:0000313" key="5">
    <source>
        <dbReference type="EMBL" id="GAA0481042.1"/>
    </source>
</evidence>
<sequence>MHIIEEARQQVEQGDTEEGLKLLQSYEAEANDDEKFNMGLLYHQWGHLEQAEKLFRQLMDKYPKEGELKLYLAEIYVDKEQDDQAIDLLNQFEQDDDYYIPSLLELADLYQSQGLYEVAEQKLLEAKQILPNEPVIDFALGELLFASGDYNKSIPHYEKALKEDTTFNDVNVLHRLAEALALAGNWEKGLEYFQMSDGTDSPEFLFRYGFTAYRSERMDIAINMWEKLLEADPYYHSVYSLLAKAYEQEGMLEKAYETAKKGLTEEGLNKELFFLSGQIANQLGKLDEAFKDLREAIAIDPGYKEAVVALVELYKKQEDHDNITDLLENLKREEELDPLYQWELAKAYYELEEYDLALNNYQEAYNAFTNDADFLKEYGYMLVEEGRMKEAREVLNKYLSIEPSDTYVEEFLLRLNE</sequence>
<comment type="caution">
    <text evidence="5">The sequence shown here is derived from an EMBL/GenBank/DDBJ whole genome shotgun (WGS) entry which is preliminary data.</text>
</comment>
<dbReference type="Pfam" id="PF13429">
    <property type="entry name" value="TPR_15"/>
    <property type="match status" value="1"/>
</dbReference>
<reference evidence="5 6" key="1">
    <citation type="journal article" date="2019" name="Int. J. Syst. Evol. Microbiol.">
        <title>The Global Catalogue of Microorganisms (GCM) 10K type strain sequencing project: providing services to taxonomists for standard genome sequencing and annotation.</title>
        <authorList>
            <consortium name="The Broad Institute Genomics Platform"/>
            <consortium name="The Broad Institute Genome Sequencing Center for Infectious Disease"/>
            <person name="Wu L."/>
            <person name="Ma J."/>
        </authorList>
    </citation>
    <scope>NUCLEOTIDE SEQUENCE [LARGE SCALE GENOMIC DNA]</scope>
    <source>
        <strain evidence="5 6">JCM 12389</strain>
    </source>
</reference>
<dbReference type="Pfam" id="PF13432">
    <property type="entry name" value="TPR_16"/>
    <property type="match status" value="1"/>
</dbReference>
<keyword evidence="4" id="KW-0175">Coiled coil</keyword>
<dbReference type="InterPro" id="IPR019734">
    <property type="entry name" value="TPR_rpt"/>
</dbReference>
<organism evidence="5 6">
    <name type="scientific">Salinibacillus aidingensis</name>
    <dbReference type="NCBI Taxonomy" id="237684"/>
    <lineage>
        <taxon>Bacteria</taxon>
        <taxon>Bacillati</taxon>
        <taxon>Bacillota</taxon>
        <taxon>Bacilli</taxon>
        <taxon>Bacillales</taxon>
        <taxon>Bacillaceae</taxon>
        <taxon>Salinibacillus</taxon>
    </lineage>
</organism>
<accession>A0ABN1AP41</accession>
<dbReference type="Gene3D" id="1.25.40.10">
    <property type="entry name" value="Tetratricopeptide repeat domain"/>
    <property type="match status" value="3"/>
</dbReference>
<keyword evidence="6" id="KW-1185">Reference proteome</keyword>
<dbReference type="SMART" id="SM00028">
    <property type="entry name" value="TPR"/>
    <property type="match status" value="9"/>
</dbReference>
<feature type="repeat" description="TPR" evidence="3">
    <location>
        <begin position="32"/>
        <end position="65"/>
    </location>
</feature>
<dbReference type="InterPro" id="IPR011990">
    <property type="entry name" value="TPR-like_helical_dom_sf"/>
</dbReference>
<dbReference type="EMBL" id="BAAADO010000001">
    <property type="protein sequence ID" value="GAA0481042.1"/>
    <property type="molecule type" value="Genomic_DNA"/>
</dbReference>
<evidence type="ECO:0000313" key="6">
    <source>
        <dbReference type="Proteomes" id="UP001500880"/>
    </source>
</evidence>